<protein>
    <submittedName>
        <fullName evidence="1">Uncharacterized protein</fullName>
    </submittedName>
</protein>
<gene>
    <name evidence="1" type="ORF">METZ01_LOCUS348240</name>
</gene>
<dbReference type="AlphaFoldDB" id="A0A382RCK7"/>
<sequence>MLVVHTSIFKESPELFRLLEKLQQKEELIHLHLKHLKNDEDWDDALESILQAEHVISV</sequence>
<name>A0A382RCK7_9ZZZZ</name>
<evidence type="ECO:0000313" key="1">
    <source>
        <dbReference type="EMBL" id="SVC95386.1"/>
    </source>
</evidence>
<organism evidence="1">
    <name type="scientific">marine metagenome</name>
    <dbReference type="NCBI Taxonomy" id="408172"/>
    <lineage>
        <taxon>unclassified sequences</taxon>
        <taxon>metagenomes</taxon>
        <taxon>ecological metagenomes</taxon>
    </lineage>
</organism>
<proteinExistence type="predicted"/>
<reference evidence="1" key="1">
    <citation type="submission" date="2018-05" db="EMBL/GenBank/DDBJ databases">
        <authorList>
            <person name="Lanie J.A."/>
            <person name="Ng W.-L."/>
            <person name="Kazmierczak K.M."/>
            <person name="Andrzejewski T.M."/>
            <person name="Davidsen T.M."/>
            <person name="Wayne K.J."/>
            <person name="Tettelin H."/>
            <person name="Glass J.I."/>
            <person name="Rusch D."/>
            <person name="Podicherti R."/>
            <person name="Tsui H.-C.T."/>
            <person name="Winkler M.E."/>
        </authorList>
    </citation>
    <scope>NUCLEOTIDE SEQUENCE</scope>
</reference>
<accession>A0A382RCK7</accession>
<dbReference type="EMBL" id="UINC01120727">
    <property type="protein sequence ID" value="SVC95386.1"/>
    <property type="molecule type" value="Genomic_DNA"/>
</dbReference>